<sequence>AAMKGANFIFVGTKDQAQDAIRKAAKRTNSVFADSRFVGGMLTNFRCRQESIQLMEAMEKQQAQGVWEGDSEAVRREKEKRLKKLQRLYKGMQEMDNYPDIAIIVDEKKEHLARASPNFLSSSISLFPTSRIPCCSLASFISRSLSLS</sequence>
<feature type="non-terminal residue" evidence="2">
    <location>
        <position position="148"/>
    </location>
</feature>
<dbReference type="PANTHER" id="PTHR12534">
    <property type="entry name" value="30S RIBOSOMAL PROTEIN S2 PROKARYOTIC AND ORGANELLAR"/>
    <property type="match status" value="1"/>
</dbReference>
<dbReference type="InterPro" id="IPR023591">
    <property type="entry name" value="Ribosomal_uS2_flav_dom_sf"/>
</dbReference>
<dbReference type="Proteomes" id="UP001189429">
    <property type="component" value="Unassembled WGS sequence"/>
</dbReference>
<dbReference type="NCBIfam" id="TIGR01011">
    <property type="entry name" value="rpsB_bact"/>
    <property type="match status" value="1"/>
</dbReference>
<dbReference type="InterPro" id="IPR005706">
    <property type="entry name" value="Ribosomal_uS2_bac/mit/plastid"/>
</dbReference>
<dbReference type="PRINTS" id="PR00395">
    <property type="entry name" value="RIBOSOMALS2"/>
</dbReference>
<accession>A0ABN9Q8H7</accession>
<evidence type="ECO:0000313" key="3">
    <source>
        <dbReference type="Proteomes" id="UP001189429"/>
    </source>
</evidence>
<comment type="caution">
    <text evidence="2">The sequence shown here is derived from an EMBL/GenBank/DDBJ whole genome shotgun (WGS) entry which is preliminary data.</text>
</comment>
<dbReference type="Gene3D" id="1.10.287.610">
    <property type="entry name" value="Helix hairpin bin"/>
    <property type="match status" value="1"/>
</dbReference>
<proteinExistence type="inferred from homology"/>
<gene>
    <name evidence="2" type="ORF">PCOR1329_LOCUS9730</name>
</gene>
<dbReference type="EMBL" id="CAUYUJ010002727">
    <property type="protein sequence ID" value="CAK0802110.1"/>
    <property type="molecule type" value="Genomic_DNA"/>
</dbReference>
<feature type="non-terminal residue" evidence="2">
    <location>
        <position position="1"/>
    </location>
</feature>
<reference evidence="2" key="1">
    <citation type="submission" date="2023-10" db="EMBL/GenBank/DDBJ databases">
        <authorList>
            <person name="Chen Y."/>
            <person name="Shah S."/>
            <person name="Dougan E. K."/>
            <person name="Thang M."/>
            <person name="Chan C."/>
        </authorList>
    </citation>
    <scope>NUCLEOTIDE SEQUENCE [LARGE SCALE GENOMIC DNA]</scope>
</reference>
<keyword evidence="3" id="KW-1185">Reference proteome</keyword>
<name>A0ABN9Q8H7_9DINO</name>
<dbReference type="Pfam" id="PF00318">
    <property type="entry name" value="Ribosomal_S2"/>
    <property type="match status" value="1"/>
</dbReference>
<protein>
    <submittedName>
        <fullName evidence="2">Uncharacterized protein</fullName>
    </submittedName>
</protein>
<evidence type="ECO:0000256" key="1">
    <source>
        <dbReference type="ARBA" id="ARBA00006242"/>
    </source>
</evidence>
<comment type="similarity">
    <text evidence="1">Belongs to the universal ribosomal protein uS2 family.</text>
</comment>
<dbReference type="PANTHER" id="PTHR12534:SF0">
    <property type="entry name" value="SMALL RIBOSOMAL SUBUNIT PROTEIN US2M"/>
    <property type="match status" value="1"/>
</dbReference>
<dbReference type="Gene3D" id="3.40.50.10490">
    <property type="entry name" value="Glucose-6-phosphate isomerase like protein, domain 1"/>
    <property type="match status" value="1"/>
</dbReference>
<dbReference type="SUPFAM" id="SSF52313">
    <property type="entry name" value="Ribosomal protein S2"/>
    <property type="match status" value="1"/>
</dbReference>
<evidence type="ECO:0000313" key="2">
    <source>
        <dbReference type="EMBL" id="CAK0802110.1"/>
    </source>
</evidence>
<dbReference type="InterPro" id="IPR001865">
    <property type="entry name" value="Ribosomal_uS2"/>
</dbReference>
<organism evidence="2 3">
    <name type="scientific">Prorocentrum cordatum</name>
    <dbReference type="NCBI Taxonomy" id="2364126"/>
    <lineage>
        <taxon>Eukaryota</taxon>
        <taxon>Sar</taxon>
        <taxon>Alveolata</taxon>
        <taxon>Dinophyceae</taxon>
        <taxon>Prorocentrales</taxon>
        <taxon>Prorocentraceae</taxon>
        <taxon>Prorocentrum</taxon>
    </lineage>
</organism>